<reference evidence="1 2" key="1">
    <citation type="journal article" date="2012" name="Eukaryot. Cell">
        <title>Draft genome sequence of CBS 2479, the standard type strain of Trichosporon asahii.</title>
        <authorList>
            <person name="Yang R.Y."/>
            <person name="Li H.T."/>
            <person name="Zhu H."/>
            <person name="Zhou G.P."/>
            <person name="Wang M."/>
            <person name="Wang L."/>
        </authorList>
    </citation>
    <scope>NUCLEOTIDE SEQUENCE [LARGE SCALE GENOMIC DNA]</scope>
    <source>
        <strain evidence="2">ATCC 90039 / CBS 2479 / JCM 2466 / KCTC 7840 / NCYC 2677 / UAMH 7654</strain>
    </source>
</reference>
<sequence>MPIDHLYYPHIVDLIWFHLQRDALRAVRLVSKAWNARADLALSQHIVIKRKDASNFDAWIRCLNHPGEVIDITQDARICLNSGGESAAAHSENCMFCKRVPSRTGVVDLEGYTMETMLEELGWLECASLNFRWKIDVYRSRDPYNLVGLPESFASAVFYIDLDDEDKDEITFDMYDGDSTLVFNIDCYVDPTSTSANRPFGVEFCRNSPWGGMLRFIFFDKRTANQPVKVSRNASFIAGLLDYHHMMLVSVQFVGLERLITDPNKLKAFKGMVTRDFVDRRAKRDANLKPRDYYKKECRSDMKRVEYLTMEEYQKKVGRRQFLIDTVK</sequence>
<evidence type="ECO:0000313" key="2">
    <source>
        <dbReference type="Proteomes" id="UP000002748"/>
    </source>
</evidence>
<protein>
    <submittedName>
        <fullName evidence="1">Uncharacterized protein</fullName>
    </submittedName>
</protein>
<dbReference type="Proteomes" id="UP000002748">
    <property type="component" value="Unassembled WGS sequence"/>
</dbReference>
<accession>J5QY29</accession>
<comment type="caution">
    <text evidence="1">The sequence shown here is derived from an EMBL/GenBank/DDBJ whole genome shotgun (WGS) entry which is preliminary data.</text>
</comment>
<dbReference type="KEGG" id="tasa:A1Q1_01130"/>
<evidence type="ECO:0000313" key="1">
    <source>
        <dbReference type="EMBL" id="EJT49708.1"/>
    </source>
</evidence>
<dbReference type="AlphaFoldDB" id="J5QY29"/>
<dbReference type="HOGENOM" id="CLU_804571_0_0_1"/>
<dbReference type="GeneID" id="25984644"/>
<dbReference type="EMBL" id="ALBS01000160">
    <property type="protein sequence ID" value="EJT49708.1"/>
    <property type="molecule type" value="Genomic_DNA"/>
</dbReference>
<name>J5QY29_TRIAS</name>
<dbReference type="VEuPathDB" id="FungiDB:A1Q1_01130"/>
<organism evidence="1 2">
    <name type="scientific">Trichosporon asahii var. asahii (strain ATCC 90039 / CBS 2479 / JCM 2466 / KCTC 7840 / NBRC 103889/ NCYC 2677 / UAMH 7654)</name>
    <name type="common">Yeast</name>
    <dbReference type="NCBI Taxonomy" id="1186058"/>
    <lineage>
        <taxon>Eukaryota</taxon>
        <taxon>Fungi</taxon>
        <taxon>Dikarya</taxon>
        <taxon>Basidiomycota</taxon>
        <taxon>Agaricomycotina</taxon>
        <taxon>Tremellomycetes</taxon>
        <taxon>Trichosporonales</taxon>
        <taxon>Trichosporonaceae</taxon>
        <taxon>Trichosporon</taxon>
    </lineage>
</organism>
<proteinExistence type="predicted"/>
<gene>
    <name evidence="1" type="ORF">A1Q1_01130</name>
</gene>
<dbReference type="RefSeq" id="XP_014180880.1">
    <property type="nucleotide sequence ID" value="XM_014325405.1"/>
</dbReference>